<proteinExistence type="inferred from homology"/>
<dbReference type="InterPro" id="IPR002347">
    <property type="entry name" value="SDR_fam"/>
</dbReference>
<dbReference type="InterPro" id="IPR036291">
    <property type="entry name" value="NAD(P)-bd_dom_sf"/>
</dbReference>
<name>A0A1W0X6I6_HYPEX</name>
<dbReference type="OrthoDB" id="1933717at2759"/>
<dbReference type="AlphaFoldDB" id="A0A1W0X6I6"/>
<dbReference type="PANTHER" id="PTHR43115">
    <property type="entry name" value="DEHYDROGENASE/REDUCTASE SDR FAMILY MEMBER 11"/>
    <property type="match status" value="1"/>
</dbReference>
<accession>A0A1W0X6I6</accession>
<gene>
    <name evidence="4" type="ORF">BV898_02883</name>
</gene>
<organism evidence="4 5">
    <name type="scientific">Hypsibius exemplaris</name>
    <name type="common">Freshwater tardigrade</name>
    <dbReference type="NCBI Taxonomy" id="2072580"/>
    <lineage>
        <taxon>Eukaryota</taxon>
        <taxon>Metazoa</taxon>
        <taxon>Ecdysozoa</taxon>
        <taxon>Tardigrada</taxon>
        <taxon>Eutardigrada</taxon>
        <taxon>Parachela</taxon>
        <taxon>Hypsibioidea</taxon>
        <taxon>Hypsibiidae</taxon>
        <taxon>Hypsibius</taxon>
    </lineage>
</organism>
<sequence length="259" mass="27845">MGESLANKVVLVTGASSGIGAAICREFAKHGMIVVGAARREDRLKALESEIQGTGTFHGIRCDLTNEKEIIGLFADIEARFGGLDVCVNNAGIAKAGPILEGSTETWTEMLQLNVLATAICLRESVRLMHNRDSGHVIIVGSNIGHKVPPAPVMHFYSATKFAVRALADGLRQELIAEKSKVRVTHLAPGPVRTESTMTLFPNVPNINKILYKEYNPLEACDVAAAALYALTAPPNVNVNEIILNPIEGESIPRPKQFA</sequence>
<dbReference type="PANTHER" id="PTHR43115:SF4">
    <property type="entry name" value="DEHYDROGENASE_REDUCTASE SDR FAMILY MEMBER 11"/>
    <property type="match status" value="1"/>
</dbReference>
<dbReference type="InterPro" id="IPR020904">
    <property type="entry name" value="Sc_DH/Rdtase_CS"/>
</dbReference>
<protein>
    <submittedName>
        <fullName evidence="4">Dehydrogenase/reductase SDR family member 11</fullName>
    </submittedName>
</protein>
<dbReference type="PROSITE" id="PS00061">
    <property type="entry name" value="ADH_SHORT"/>
    <property type="match status" value="1"/>
</dbReference>
<dbReference type="SUPFAM" id="SSF51735">
    <property type="entry name" value="NAD(P)-binding Rossmann-fold domains"/>
    <property type="match status" value="1"/>
</dbReference>
<reference evidence="5" key="1">
    <citation type="submission" date="2017-01" db="EMBL/GenBank/DDBJ databases">
        <title>Comparative genomics of anhydrobiosis in the tardigrade Hypsibius dujardini.</title>
        <authorList>
            <person name="Yoshida Y."/>
            <person name="Koutsovoulos G."/>
            <person name="Laetsch D."/>
            <person name="Stevens L."/>
            <person name="Kumar S."/>
            <person name="Horikawa D."/>
            <person name="Ishino K."/>
            <person name="Komine S."/>
            <person name="Tomita M."/>
            <person name="Blaxter M."/>
            <person name="Arakawa K."/>
        </authorList>
    </citation>
    <scope>NUCLEOTIDE SEQUENCE [LARGE SCALE GENOMIC DNA]</scope>
    <source>
        <strain evidence="5">Z151</strain>
    </source>
</reference>
<keyword evidence="5" id="KW-1185">Reference proteome</keyword>
<keyword evidence="2" id="KW-0560">Oxidoreductase</keyword>
<dbReference type="Pfam" id="PF00106">
    <property type="entry name" value="adh_short"/>
    <property type="match status" value="1"/>
</dbReference>
<comment type="caution">
    <text evidence="4">The sequence shown here is derived from an EMBL/GenBank/DDBJ whole genome shotgun (WGS) entry which is preliminary data.</text>
</comment>
<evidence type="ECO:0000256" key="1">
    <source>
        <dbReference type="ARBA" id="ARBA00006484"/>
    </source>
</evidence>
<evidence type="ECO:0000256" key="2">
    <source>
        <dbReference type="ARBA" id="ARBA00023002"/>
    </source>
</evidence>
<evidence type="ECO:0000256" key="3">
    <source>
        <dbReference type="RuleBase" id="RU000363"/>
    </source>
</evidence>
<dbReference type="Gene3D" id="3.40.50.720">
    <property type="entry name" value="NAD(P)-binding Rossmann-like Domain"/>
    <property type="match status" value="1"/>
</dbReference>
<dbReference type="GO" id="GO:0016616">
    <property type="term" value="F:oxidoreductase activity, acting on the CH-OH group of donors, NAD or NADP as acceptor"/>
    <property type="evidence" value="ECO:0007669"/>
    <property type="project" value="UniProtKB-ARBA"/>
</dbReference>
<dbReference type="PRINTS" id="PR00081">
    <property type="entry name" value="GDHRDH"/>
</dbReference>
<evidence type="ECO:0000313" key="5">
    <source>
        <dbReference type="Proteomes" id="UP000192578"/>
    </source>
</evidence>
<dbReference type="EMBL" id="MTYJ01000013">
    <property type="protein sequence ID" value="OQV23149.1"/>
    <property type="molecule type" value="Genomic_DNA"/>
</dbReference>
<dbReference type="FunFam" id="3.40.50.720:FF:000047">
    <property type="entry name" value="NADP-dependent L-serine/L-allo-threonine dehydrogenase"/>
    <property type="match status" value="1"/>
</dbReference>
<evidence type="ECO:0000313" key="4">
    <source>
        <dbReference type="EMBL" id="OQV23149.1"/>
    </source>
</evidence>
<dbReference type="PRINTS" id="PR00080">
    <property type="entry name" value="SDRFAMILY"/>
</dbReference>
<dbReference type="Proteomes" id="UP000192578">
    <property type="component" value="Unassembled WGS sequence"/>
</dbReference>
<comment type="similarity">
    <text evidence="1 3">Belongs to the short-chain dehydrogenases/reductases (SDR) family.</text>
</comment>